<dbReference type="AlphaFoldDB" id="A0A1F4XSR9"/>
<evidence type="ECO:0000256" key="1">
    <source>
        <dbReference type="SAM" id="MobiDB-lite"/>
    </source>
</evidence>
<feature type="region of interest" description="Disordered" evidence="1">
    <location>
        <begin position="1"/>
        <end position="73"/>
    </location>
</feature>
<dbReference type="EMBL" id="MEWW01000010">
    <property type="protein sequence ID" value="OGC84725.1"/>
    <property type="molecule type" value="Genomic_DNA"/>
</dbReference>
<evidence type="ECO:0000313" key="3">
    <source>
        <dbReference type="Proteomes" id="UP000178091"/>
    </source>
</evidence>
<feature type="compositionally biased region" description="Basic and acidic residues" evidence="1">
    <location>
        <begin position="64"/>
        <end position="73"/>
    </location>
</feature>
<gene>
    <name evidence="2" type="ORF">A3F55_02595</name>
</gene>
<accession>A0A1F4XSR9</accession>
<sequence length="73" mass="8566">MKKDDKKLDKPFLDKYPQNVRRFGRKRVPKQMTDLTKSPDQQRQGPHPKGVIGEGDAGWDLEEHDPKPVLRTW</sequence>
<evidence type="ECO:0000313" key="2">
    <source>
        <dbReference type="EMBL" id="OGC84725.1"/>
    </source>
</evidence>
<feature type="compositionally biased region" description="Basic and acidic residues" evidence="1">
    <location>
        <begin position="1"/>
        <end position="13"/>
    </location>
</feature>
<proteinExistence type="predicted"/>
<comment type="caution">
    <text evidence="2">The sequence shown here is derived from an EMBL/GenBank/DDBJ whole genome shotgun (WGS) entry which is preliminary data.</text>
</comment>
<dbReference type="Proteomes" id="UP000178091">
    <property type="component" value="Unassembled WGS sequence"/>
</dbReference>
<protein>
    <submittedName>
        <fullName evidence="2">Uncharacterized protein</fullName>
    </submittedName>
</protein>
<name>A0A1F4XSR9_9BACT</name>
<feature type="compositionally biased region" description="Polar residues" evidence="1">
    <location>
        <begin position="33"/>
        <end position="44"/>
    </location>
</feature>
<organism evidence="2 3">
    <name type="scientific">Candidatus Adlerbacteria bacterium RIFCSPHIGHO2_12_FULL_53_18</name>
    <dbReference type="NCBI Taxonomy" id="1797242"/>
    <lineage>
        <taxon>Bacteria</taxon>
        <taxon>Candidatus Adleribacteriota</taxon>
    </lineage>
</organism>
<reference evidence="2 3" key="1">
    <citation type="journal article" date="2016" name="Nat. Commun.">
        <title>Thousands of microbial genomes shed light on interconnected biogeochemical processes in an aquifer system.</title>
        <authorList>
            <person name="Anantharaman K."/>
            <person name="Brown C.T."/>
            <person name="Hug L.A."/>
            <person name="Sharon I."/>
            <person name="Castelle C.J."/>
            <person name="Probst A.J."/>
            <person name="Thomas B.C."/>
            <person name="Singh A."/>
            <person name="Wilkins M.J."/>
            <person name="Karaoz U."/>
            <person name="Brodie E.L."/>
            <person name="Williams K.H."/>
            <person name="Hubbard S.S."/>
            <person name="Banfield J.F."/>
        </authorList>
    </citation>
    <scope>NUCLEOTIDE SEQUENCE [LARGE SCALE GENOMIC DNA]</scope>
</reference>